<keyword evidence="8" id="KW-1185">Reference proteome</keyword>
<dbReference type="InterPro" id="IPR044861">
    <property type="entry name" value="IPNS-like_FE2OG_OXY"/>
</dbReference>
<dbReference type="PROSITE" id="PS51471">
    <property type="entry name" value="FE2OG_OXY"/>
    <property type="match status" value="1"/>
</dbReference>
<comment type="similarity">
    <text evidence="5">Belongs to the iron/ascorbate-dependent oxidoreductase family.</text>
</comment>
<dbReference type="Pfam" id="PF03171">
    <property type="entry name" value="2OG-FeII_Oxy"/>
    <property type="match status" value="1"/>
</dbReference>
<dbReference type="AlphaFoldDB" id="A0AAQ3KB79"/>
<evidence type="ECO:0000313" key="7">
    <source>
        <dbReference type="EMBL" id="WOL03332.1"/>
    </source>
</evidence>
<dbReference type="Proteomes" id="UP001327560">
    <property type="component" value="Chromosome 4"/>
</dbReference>
<protein>
    <submittedName>
        <fullName evidence="7">2-oxoglutarate-dependent dioxygenase AOP1</fullName>
    </submittedName>
</protein>
<gene>
    <name evidence="7" type="ORF">Cni_G12052</name>
</gene>
<dbReference type="InterPro" id="IPR027443">
    <property type="entry name" value="IPNS-like_sf"/>
</dbReference>
<dbReference type="InterPro" id="IPR026992">
    <property type="entry name" value="DIOX_N"/>
</dbReference>
<dbReference type="InterPro" id="IPR050231">
    <property type="entry name" value="Iron_ascorbate_oxido_reductase"/>
</dbReference>
<dbReference type="Pfam" id="PF14226">
    <property type="entry name" value="DIOX_N"/>
    <property type="match status" value="1"/>
</dbReference>
<evidence type="ECO:0000313" key="8">
    <source>
        <dbReference type="Proteomes" id="UP001327560"/>
    </source>
</evidence>
<evidence type="ECO:0000256" key="2">
    <source>
        <dbReference type="ARBA" id="ARBA00022723"/>
    </source>
</evidence>
<keyword evidence="2 5" id="KW-0479">Metal-binding</keyword>
<evidence type="ECO:0000259" key="6">
    <source>
        <dbReference type="PROSITE" id="PS51471"/>
    </source>
</evidence>
<dbReference type="PANTHER" id="PTHR47990">
    <property type="entry name" value="2-OXOGLUTARATE (2OG) AND FE(II)-DEPENDENT OXYGENASE SUPERFAMILY PROTEIN-RELATED"/>
    <property type="match status" value="1"/>
</dbReference>
<keyword evidence="3 5" id="KW-0560">Oxidoreductase</keyword>
<keyword evidence="7" id="KW-0223">Dioxygenase</keyword>
<accession>A0AAQ3KB79</accession>
<evidence type="ECO:0000256" key="3">
    <source>
        <dbReference type="ARBA" id="ARBA00023002"/>
    </source>
</evidence>
<proteinExistence type="inferred from homology"/>
<comment type="cofactor">
    <cofactor evidence="1">
        <name>L-ascorbate</name>
        <dbReference type="ChEBI" id="CHEBI:38290"/>
    </cofactor>
</comment>
<dbReference type="GO" id="GO:0051213">
    <property type="term" value="F:dioxygenase activity"/>
    <property type="evidence" value="ECO:0007669"/>
    <property type="project" value="UniProtKB-KW"/>
</dbReference>
<dbReference type="SUPFAM" id="SSF51197">
    <property type="entry name" value="Clavaminate synthase-like"/>
    <property type="match status" value="1"/>
</dbReference>
<dbReference type="Gene3D" id="2.60.120.330">
    <property type="entry name" value="B-lactam Antibiotic, Isopenicillin N Synthase, Chain"/>
    <property type="match status" value="1"/>
</dbReference>
<sequence length="335" mass="37881">MQQKHLPTVDFTAVDPGSPGAWRATREQVMQALGFHGGFEVVYDRVTPDHRHALLEIAKDLFARPLPTKLKNASDEPYGGYLGQLPGIAYESLAVADAGLPYAIPTFADLMWPDGNPRFCEKVKLFTEKMVELLETVRRMVMESLGVAEYFEEQVRATYYQLRFTEYGEASEWAEEKRTLAQMAHRDTNTLTVVCQLNEVNGLQVEAKDGEWVLAAPRSPASFFVIAGEAFQAWTNNKVYAPRHGVRVEDEEVDRRYCIIVFAKPTSEHPIEAPAELVDDLHPSLFKPFYYHDFLKFCVSPEGRKQRTSRLAVYRRSLTTAPPAATTATKEEDEA</sequence>
<evidence type="ECO:0000256" key="4">
    <source>
        <dbReference type="ARBA" id="ARBA00023004"/>
    </source>
</evidence>
<dbReference type="InterPro" id="IPR005123">
    <property type="entry name" value="Oxoglu/Fe-dep_dioxygenase_dom"/>
</dbReference>
<evidence type="ECO:0000256" key="1">
    <source>
        <dbReference type="ARBA" id="ARBA00001961"/>
    </source>
</evidence>
<organism evidence="7 8">
    <name type="scientific">Canna indica</name>
    <name type="common">Indian-shot</name>
    <dbReference type="NCBI Taxonomy" id="4628"/>
    <lineage>
        <taxon>Eukaryota</taxon>
        <taxon>Viridiplantae</taxon>
        <taxon>Streptophyta</taxon>
        <taxon>Embryophyta</taxon>
        <taxon>Tracheophyta</taxon>
        <taxon>Spermatophyta</taxon>
        <taxon>Magnoliopsida</taxon>
        <taxon>Liliopsida</taxon>
        <taxon>Zingiberales</taxon>
        <taxon>Cannaceae</taxon>
        <taxon>Canna</taxon>
    </lineage>
</organism>
<feature type="domain" description="Fe2OG dioxygenase" evidence="6">
    <location>
        <begin position="158"/>
        <end position="265"/>
    </location>
</feature>
<reference evidence="7 8" key="1">
    <citation type="submission" date="2023-10" db="EMBL/GenBank/DDBJ databases">
        <title>Chromosome-scale genome assembly provides insights into flower coloration mechanisms of Canna indica.</title>
        <authorList>
            <person name="Li C."/>
        </authorList>
    </citation>
    <scope>NUCLEOTIDE SEQUENCE [LARGE SCALE GENOMIC DNA]</scope>
    <source>
        <tissue evidence="7">Flower</tissue>
    </source>
</reference>
<evidence type="ECO:0000256" key="5">
    <source>
        <dbReference type="RuleBase" id="RU003682"/>
    </source>
</evidence>
<dbReference type="EMBL" id="CP136893">
    <property type="protein sequence ID" value="WOL03332.1"/>
    <property type="molecule type" value="Genomic_DNA"/>
</dbReference>
<keyword evidence="4 5" id="KW-0408">Iron</keyword>
<dbReference type="GO" id="GO:0046872">
    <property type="term" value="F:metal ion binding"/>
    <property type="evidence" value="ECO:0007669"/>
    <property type="project" value="UniProtKB-KW"/>
</dbReference>
<name>A0AAQ3KB79_9LILI</name>